<keyword evidence="2" id="KW-0255">Endonuclease</keyword>
<dbReference type="GO" id="GO:0004519">
    <property type="term" value="F:endonuclease activity"/>
    <property type="evidence" value="ECO:0007669"/>
    <property type="project" value="UniProtKB-KW"/>
</dbReference>
<dbReference type="InterPro" id="IPR012296">
    <property type="entry name" value="Nuclease_put_TT1808"/>
</dbReference>
<dbReference type="EMBL" id="JAAVJL010000003">
    <property type="protein sequence ID" value="NMF60447.1"/>
    <property type="molecule type" value="Genomic_DNA"/>
</dbReference>
<name>A0ABX1M2X1_9CYAN</name>
<sequence length="233" mass="26237">MTITVSAKVNDPKEIVEVKPEIVSDVWVRASWEEFLALAEEPSLDKAKFYYDQHLMRIEMSPIGPIHAHENSIVSNVIRLFATLANIVIYEYTNCSFRKKNNAEFQPDIAFFLGTGLKIPPRNNAPVDLNEFDLPTLVVEISATTIQDDLSYKRLLYERLGIQEYWAVNANTSEVFAFAIAEGHSGRISASRVLEGLEISIVEEALKRSQADEDDGAIARWLLQTFAKSPTES</sequence>
<gene>
    <name evidence="2" type="ORF">HC246_21035</name>
</gene>
<evidence type="ECO:0000259" key="1">
    <source>
        <dbReference type="Pfam" id="PF05685"/>
    </source>
</evidence>
<dbReference type="SUPFAM" id="SSF52980">
    <property type="entry name" value="Restriction endonuclease-like"/>
    <property type="match status" value="1"/>
</dbReference>
<evidence type="ECO:0000313" key="2">
    <source>
        <dbReference type="EMBL" id="NMF60447.1"/>
    </source>
</evidence>
<dbReference type="PANTHER" id="PTHR35400:SF1">
    <property type="entry name" value="SLR1083 PROTEIN"/>
    <property type="match status" value="1"/>
</dbReference>
<dbReference type="RefSeq" id="WP_169365402.1">
    <property type="nucleotide sequence ID" value="NZ_JAAVJL010000003.1"/>
</dbReference>
<dbReference type="Pfam" id="PF05685">
    <property type="entry name" value="Uma2"/>
    <property type="match status" value="1"/>
</dbReference>
<dbReference type="CDD" id="cd06260">
    <property type="entry name" value="DUF820-like"/>
    <property type="match status" value="1"/>
</dbReference>
<dbReference type="InterPro" id="IPR008538">
    <property type="entry name" value="Uma2"/>
</dbReference>
<protein>
    <submittedName>
        <fullName evidence="2">Uma2 family endonuclease</fullName>
    </submittedName>
</protein>
<dbReference type="PANTHER" id="PTHR35400">
    <property type="entry name" value="SLR1083 PROTEIN"/>
    <property type="match status" value="1"/>
</dbReference>
<reference evidence="2 3" key="1">
    <citation type="submission" date="2020-03" db="EMBL/GenBank/DDBJ databases">
        <title>Draft Genome Sequence of 2-Methylisoborneol Producing Pseudanabaena yagii Strain GIHE-NHR1 Isolated from North Han River in South Korea.</title>
        <authorList>
            <person name="Jeong J."/>
        </authorList>
    </citation>
    <scope>NUCLEOTIDE SEQUENCE [LARGE SCALE GENOMIC DNA]</scope>
    <source>
        <strain evidence="2 3">GIHE-NHR1</strain>
    </source>
</reference>
<keyword evidence="3" id="KW-1185">Reference proteome</keyword>
<evidence type="ECO:0000313" key="3">
    <source>
        <dbReference type="Proteomes" id="UP000738376"/>
    </source>
</evidence>
<proteinExistence type="predicted"/>
<feature type="domain" description="Putative restriction endonuclease" evidence="1">
    <location>
        <begin position="32"/>
        <end position="207"/>
    </location>
</feature>
<keyword evidence="2" id="KW-0378">Hydrolase</keyword>
<organism evidence="2 3">
    <name type="scientific">Pseudanabaena yagii GIHE-NHR1</name>
    <dbReference type="NCBI Taxonomy" id="2722753"/>
    <lineage>
        <taxon>Bacteria</taxon>
        <taxon>Bacillati</taxon>
        <taxon>Cyanobacteriota</taxon>
        <taxon>Cyanophyceae</taxon>
        <taxon>Pseudanabaenales</taxon>
        <taxon>Pseudanabaenaceae</taxon>
        <taxon>Pseudanabaena</taxon>
        <taxon>Pseudanabaena yagii</taxon>
    </lineage>
</organism>
<accession>A0ABX1M2X1</accession>
<keyword evidence="2" id="KW-0540">Nuclease</keyword>
<dbReference type="Gene3D" id="3.90.1570.10">
    <property type="entry name" value="tt1808, chain A"/>
    <property type="match status" value="1"/>
</dbReference>
<dbReference type="Proteomes" id="UP000738376">
    <property type="component" value="Unassembled WGS sequence"/>
</dbReference>
<comment type="caution">
    <text evidence="2">The sequence shown here is derived from an EMBL/GenBank/DDBJ whole genome shotgun (WGS) entry which is preliminary data.</text>
</comment>
<dbReference type="InterPro" id="IPR011335">
    <property type="entry name" value="Restrct_endonuc-II-like"/>
</dbReference>